<dbReference type="Gene3D" id="1.25.40.10">
    <property type="entry name" value="Tetratricopeptide repeat domain"/>
    <property type="match status" value="2"/>
</dbReference>
<comment type="subcellular location">
    <subcellularLocation>
        <location evidence="1">Membrane</location>
        <topology evidence="1">Multi-pass membrane protein</topology>
    </subcellularLocation>
    <subcellularLocation>
        <location evidence="2">Mitochondrion</location>
    </subcellularLocation>
</comment>
<keyword evidence="5" id="KW-0813">Transport</keyword>
<organism evidence="15 16">
    <name type="scientific">Arabidopsis arenosa</name>
    <name type="common">Sand rock-cress</name>
    <name type="synonym">Cardaminopsis arenosa</name>
    <dbReference type="NCBI Taxonomy" id="38785"/>
    <lineage>
        <taxon>Eukaryota</taxon>
        <taxon>Viridiplantae</taxon>
        <taxon>Streptophyta</taxon>
        <taxon>Embryophyta</taxon>
        <taxon>Tracheophyta</taxon>
        <taxon>Spermatophyta</taxon>
        <taxon>Magnoliopsida</taxon>
        <taxon>eudicotyledons</taxon>
        <taxon>Gunneridae</taxon>
        <taxon>Pentapetalae</taxon>
        <taxon>rosids</taxon>
        <taxon>malvids</taxon>
        <taxon>Brassicales</taxon>
        <taxon>Brassicaceae</taxon>
        <taxon>Camelineae</taxon>
        <taxon>Arabidopsis</taxon>
    </lineage>
</organism>
<feature type="transmembrane region" description="Helical" evidence="13">
    <location>
        <begin position="113"/>
        <end position="131"/>
    </location>
</feature>
<dbReference type="GO" id="GO:0042910">
    <property type="term" value="F:xenobiotic transmembrane transporter activity"/>
    <property type="evidence" value="ECO:0007669"/>
    <property type="project" value="InterPro"/>
</dbReference>
<protein>
    <recommendedName>
        <fullName evidence="13">Protein DETOXIFICATION</fullName>
    </recommendedName>
    <alternativeName>
        <fullName evidence="13">Multidrug and toxic compound extrusion protein</fullName>
    </alternativeName>
</protein>
<dbReference type="Pfam" id="PF01554">
    <property type="entry name" value="MatE"/>
    <property type="match status" value="2"/>
</dbReference>
<evidence type="ECO:0000256" key="8">
    <source>
        <dbReference type="ARBA" id="ARBA00022946"/>
    </source>
</evidence>
<dbReference type="SUPFAM" id="SSF48452">
    <property type="entry name" value="TPR-like"/>
    <property type="match status" value="1"/>
</dbReference>
<dbReference type="PANTHER" id="PTHR11206">
    <property type="entry name" value="MULTIDRUG RESISTANCE PROTEIN"/>
    <property type="match status" value="1"/>
</dbReference>
<feature type="transmembrane region" description="Helical" evidence="13">
    <location>
        <begin position="177"/>
        <end position="200"/>
    </location>
</feature>
<evidence type="ECO:0000256" key="6">
    <source>
        <dbReference type="ARBA" id="ARBA00022692"/>
    </source>
</evidence>
<feature type="transmembrane region" description="Helical" evidence="13">
    <location>
        <begin position="330"/>
        <end position="353"/>
    </location>
</feature>
<feature type="transmembrane region" description="Helical" evidence="13">
    <location>
        <begin position="70"/>
        <end position="93"/>
    </location>
</feature>
<evidence type="ECO:0000256" key="1">
    <source>
        <dbReference type="ARBA" id="ARBA00004141"/>
    </source>
</evidence>
<feature type="transmembrane region" description="Helical" evidence="13">
    <location>
        <begin position="410"/>
        <end position="429"/>
    </location>
</feature>
<reference evidence="15" key="1">
    <citation type="submission" date="2021-01" db="EMBL/GenBank/DDBJ databases">
        <authorList>
            <person name="Bezrukov I."/>
        </authorList>
    </citation>
    <scope>NUCLEOTIDE SEQUENCE</scope>
</reference>
<name>A0A8S2A3L5_ARAAE</name>
<evidence type="ECO:0000256" key="2">
    <source>
        <dbReference type="ARBA" id="ARBA00004173"/>
    </source>
</evidence>
<dbReference type="EMBL" id="LR999454">
    <property type="protein sequence ID" value="CAE6028929.1"/>
    <property type="molecule type" value="Genomic_DNA"/>
</dbReference>
<dbReference type="InterPro" id="IPR032867">
    <property type="entry name" value="DYW_dom"/>
</dbReference>
<dbReference type="AlphaFoldDB" id="A0A8S2A3L5"/>
<dbReference type="Pfam" id="PF14432">
    <property type="entry name" value="DYW_deaminase"/>
    <property type="match status" value="1"/>
</dbReference>
<gene>
    <name evidence="15" type="ORF">AARE701A_LOCUS10483</name>
</gene>
<comment type="similarity">
    <text evidence="3">Belongs to the PPR family. PCMP-H subfamily.</text>
</comment>
<dbReference type="GO" id="GO:1990961">
    <property type="term" value="P:xenobiotic detoxification by transmembrane export across the plasma membrane"/>
    <property type="evidence" value="ECO:0007669"/>
    <property type="project" value="InterPro"/>
</dbReference>
<evidence type="ECO:0000256" key="12">
    <source>
        <dbReference type="PROSITE-ProRule" id="PRU00708"/>
    </source>
</evidence>
<keyword evidence="8" id="KW-0809">Transit peptide</keyword>
<keyword evidence="9 13" id="KW-1133">Transmembrane helix</keyword>
<dbReference type="PROSITE" id="PS51375">
    <property type="entry name" value="PPR"/>
    <property type="match status" value="2"/>
</dbReference>
<dbReference type="GO" id="GO:0016020">
    <property type="term" value="C:membrane"/>
    <property type="evidence" value="ECO:0007669"/>
    <property type="project" value="UniProtKB-SubCell"/>
</dbReference>
<keyword evidence="10" id="KW-0496">Mitochondrion</keyword>
<evidence type="ECO:0000313" key="16">
    <source>
        <dbReference type="Proteomes" id="UP000682877"/>
    </source>
</evidence>
<evidence type="ECO:0000259" key="14">
    <source>
        <dbReference type="Pfam" id="PF14432"/>
    </source>
</evidence>
<dbReference type="NCBIfam" id="TIGR00756">
    <property type="entry name" value="PPR"/>
    <property type="match status" value="2"/>
</dbReference>
<evidence type="ECO:0000256" key="3">
    <source>
        <dbReference type="ARBA" id="ARBA00006643"/>
    </source>
</evidence>
<accession>A0A8S2A3L5</accession>
<keyword evidence="16" id="KW-1185">Reference proteome</keyword>
<dbReference type="InterPro" id="IPR045069">
    <property type="entry name" value="MATE_euk"/>
</dbReference>
<feature type="transmembrane region" description="Helical" evidence="13">
    <location>
        <begin position="143"/>
        <end position="165"/>
    </location>
</feature>
<sequence>MMTEEREDMLSWPLIGEKKERGRLVKEEVKKQLLLSGPLIAVSLLQFCLQIISVMFVGHLGSLPLSAASIATSFASVTGFTFLMGTSSALDTVCGQSYGAKMYGMLGIQMQRAMLVLTLFSIPLSIVWANTEHFLVFFGQDKSIAHLSGSYARFMIPSIFAYGLLQCLNRFLQAQNNVFPVVVCSGVTTSLHVIICWALVLKSGLGFRGAAVANAISYWLNVILLSCYVKFSSSCSLTWTGFSKEAQHDIIPFMKLAIPSAIMVCLEMWSFELLVLSSGLLPNPVLETSVLAICLNTSGTVWMIPFGLSGAASTRVSNELGARNPKGAKLAVRVVLSFSIVESILVGSVLILIRKIWGFAYSSDPEVARYVASMLPILALGHCLDSFQSVLSGVARGCGWQKLGAFVNLGAYYLVGVPFGLLLGFHFHVGGRVKKATSRVESSSDVNEIAADNGSILISSSRCFNSRAQSYDLITKTITSSLQDVLTRPTWQNRSFVQCRRVSSHAQMAYDHQSVTIEKFDALCEEVKIREALEVVDILEDNGYVVDFPRILGLAKLCGEVEALEEARVVHDCITPLDARSYHTVIEMYSGCGSTDDALKVFDEMPERNSETWCIMMRCLAKNGEGERAIDMFTSFKEEGNKPDKEIFKAVFFACVSLGDINEGLLHFDSMYRDYGIIPSMEDYVNVTEMLAACGHLDEALEFVERMTLEPSVEMWETLMNLCWVHGDLERGDRFAKLVKKLDASRMNKESNAGLVAAKESDSTKEKLKEMRYCQMMRDDPKLRICQFRAGDTSHRKNDETVAALRSLKVQMLDMGFVPATRVCLEKVEEEEKEEQLLFRSNKLAFAYALLHSNARKPFTVTQDMRTCIDGHNTFKMISLITGRELTQRDQRRFHHYRNGVCSCRDYW</sequence>
<evidence type="ECO:0000256" key="7">
    <source>
        <dbReference type="ARBA" id="ARBA00022737"/>
    </source>
</evidence>
<feature type="domain" description="DYW" evidence="14">
    <location>
        <begin position="816"/>
        <end position="908"/>
    </location>
</feature>
<evidence type="ECO:0000256" key="13">
    <source>
        <dbReference type="RuleBase" id="RU004914"/>
    </source>
</evidence>
<evidence type="ECO:0000256" key="9">
    <source>
        <dbReference type="ARBA" id="ARBA00022989"/>
    </source>
</evidence>
<dbReference type="CDD" id="cd13132">
    <property type="entry name" value="MATE_eukaryotic"/>
    <property type="match status" value="1"/>
</dbReference>
<feature type="transmembrane region" description="Helical" evidence="13">
    <location>
        <begin position="206"/>
        <end position="229"/>
    </location>
</feature>
<evidence type="ECO:0000256" key="5">
    <source>
        <dbReference type="ARBA" id="ARBA00022448"/>
    </source>
</evidence>
<dbReference type="GO" id="GO:0005739">
    <property type="term" value="C:mitochondrion"/>
    <property type="evidence" value="ECO:0007669"/>
    <property type="project" value="UniProtKB-SubCell"/>
</dbReference>
<dbReference type="InterPro" id="IPR002885">
    <property type="entry name" value="PPR_rpt"/>
</dbReference>
<evidence type="ECO:0000256" key="11">
    <source>
        <dbReference type="ARBA" id="ARBA00023136"/>
    </source>
</evidence>
<keyword evidence="7" id="KW-0677">Repeat</keyword>
<dbReference type="GO" id="GO:0015297">
    <property type="term" value="F:antiporter activity"/>
    <property type="evidence" value="ECO:0007669"/>
    <property type="project" value="InterPro"/>
</dbReference>
<feature type="repeat" description="PPR" evidence="12">
    <location>
        <begin position="609"/>
        <end position="643"/>
    </location>
</feature>
<feature type="transmembrane region" description="Helical" evidence="13">
    <location>
        <begin position="250"/>
        <end position="269"/>
    </location>
</feature>
<comment type="similarity">
    <text evidence="4 13">Belongs to the multi antimicrobial extrusion (MATE) (TC 2.A.66.1) family.</text>
</comment>
<keyword evidence="11 13" id="KW-0472">Membrane</keyword>
<dbReference type="InterPro" id="IPR011990">
    <property type="entry name" value="TPR-like_helical_dom_sf"/>
</dbReference>
<evidence type="ECO:0000256" key="4">
    <source>
        <dbReference type="ARBA" id="ARBA00010199"/>
    </source>
</evidence>
<feature type="transmembrane region" description="Helical" evidence="13">
    <location>
        <begin position="33"/>
        <end position="58"/>
    </location>
</feature>
<proteinExistence type="inferred from homology"/>
<keyword evidence="6 13" id="KW-0812">Transmembrane</keyword>
<feature type="repeat" description="PPR" evidence="12">
    <location>
        <begin position="578"/>
        <end position="608"/>
    </location>
</feature>
<evidence type="ECO:0000256" key="10">
    <source>
        <dbReference type="ARBA" id="ARBA00023128"/>
    </source>
</evidence>
<evidence type="ECO:0000313" key="15">
    <source>
        <dbReference type="EMBL" id="CAE6028929.1"/>
    </source>
</evidence>
<dbReference type="GO" id="GO:0008270">
    <property type="term" value="F:zinc ion binding"/>
    <property type="evidence" value="ECO:0007669"/>
    <property type="project" value="InterPro"/>
</dbReference>
<dbReference type="Proteomes" id="UP000682877">
    <property type="component" value="Chromosome 4"/>
</dbReference>
<dbReference type="Pfam" id="PF01535">
    <property type="entry name" value="PPR"/>
    <property type="match status" value="2"/>
</dbReference>
<dbReference type="NCBIfam" id="TIGR00797">
    <property type="entry name" value="matE"/>
    <property type="match status" value="1"/>
</dbReference>
<dbReference type="InterPro" id="IPR002528">
    <property type="entry name" value="MATE_fam"/>
</dbReference>
<feature type="transmembrane region" description="Helical" evidence="13">
    <location>
        <begin position="289"/>
        <end position="309"/>
    </location>
</feature>
<dbReference type="FunFam" id="1.25.40.10:FF:000503">
    <property type="entry name" value="Pentatricopeptide repeat-containing protein, mitochondrial"/>
    <property type="match status" value="1"/>
</dbReference>